<dbReference type="AlphaFoldDB" id="S7QAS6"/>
<dbReference type="FunFam" id="3.30.160.60:FF:002454">
    <property type="entry name" value="PR domain containing 10"/>
    <property type="match status" value="1"/>
</dbReference>
<dbReference type="SMART" id="SM00355">
    <property type="entry name" value="ZnF_C2H2"/>
    <property type="match status" value="3"/>
</dbReference>
<keyword evidence="6" id="KW-0805">Transcription regulation</keyword>
<proteinExistence type="predicted"/>
<keyword evidence="2" id="KW-0479">Metal-binding</keyword>
<dbReference type="PANTHER" id="PTHR23235:SF178">
    <property type="entry name" value="C2H2-TYPE DOMAIN-CONTAINING PROTEIN-RELATED"/>
    <property type="match status" value="1"/>
</dbReference>
<evidence type="ECO:0000256" key="9">
    <source>
        <dbReference type="ARBA" id="ARBA00023242"/>
    </source>
</evidence>
<gene>
    <name evidence="12" type="ORF">D623_10000206</name>
</gene>
<keyword evidence="13" id="KW-1185">Reference proteome</keyword>
<dbReference type="PROSITE" id="PS50157">
    <property type="entry name" value="ZINC_FINGER_C2H2_2"/>
    <property type="match status" value="3"/>
</dbReference>
<evidence type="ECO:0000256" key="8">
    <source>
        <dbReference type="ARBA" id="ARBA00023163"/>
    </source>
</evidence>
<dbReference type="EMBL" id="KE279228">
    <property type="protein sequence ID" value="EPQ20613.1"/>
    <property type="molecule type" value="Genomic_DNA"/>
</dbReference>
<keyword evidence="9" id="KW-0539">Nucleus</keyword>
<dbReference type="InterPro" id="IPR013087">
    <property type="entry name" value="Znf_C2H2_type"/>
</dbReference>
<dbReference type="SUPFAM" id="SSF57667">
    <property type="entry name" value="beta-beta-alpha zinc fingers"/>
    <property type="match status" value="2"/>
</dbReference>
<dbReference type="Proteomes" id="UP000052978">
    <property type="component" value="Unassembled WGS sequence"/>
</dbReference>
<sequence length="128" mass="14819">MSVCVFQNAALQHLFIRKSFRPFKCLQCGKAFREKDKLDQHLRFHGREGNCPLTCDLCNKGFISSASLESHMKLHSDQKTYSCIFCPESFDRLDLLKDHVAIHINDGYFTCPTCKKRFPDFIQVSVCH</sequence>
<organism evidence="12 13">
    <name type="scientific">Myotis brandtii</name>
    <name type="common">Brandt's bat</name>
    <dbReference type="NCBI Taxonomy" id="109478"/>
    <lineage>
        <taxon>Eukaryota</taxon>
        <taxon>Metazoa</taxon>
        <taxon>Chordata</taxon>
        <taxon>Craniata</taxon>
        <taxon>Vertebrata</taxon>
        <taxon>Euteleostomi</taxon>
        <taxon>Mammalia</taxon>
        <taxon>Eutheria</taxon>
        <taxon>Laurasiatheria</taxon>
        <taxon>Chiroptera</taxon>
        <taxon>Yangochiroptera</taxon>
        <taxon>Vespertilionidae</taxon>
        <taxon>Myotis</taxon>
    </lineage>
</organism>
<evidence type="ECO:0000256" key="6">
    <source>
        <dbReference type="ARBA" id="ARBA00023015"/>
    </source>
</evidence>
<evidence type="ECO:0000256" key="2">
    <source>
        <dbReference type="ARBA" id="ARBA00022723"/>
    </source>
</evidence>
<dbReference type="PANTHER" id="PTHR23235">
    <property type="entry name" value="KRUEPPEL-LIKE TRANSCRIPTION FACTOR"/>
    <property type="match status" value="1"/>
</dbReference>
<feature type="domain" description="C2H2-type" evidence="11">
    <location>
        <begin position="53"/>
        <end position="80"/>
    </location>
</feature>
<evidence type="ECO:0000256" key="5">
    <source>
        <dbReference type="ARBA" id="ARBA00022833"/>
    </source>
</evidence>
<evidence type="ECO:0000313" key="12">
    <source>
        <dbReference type="EMBL" id="EPQ20613.1"/>
    </source>
</evidence>
<evidence type="ECO:0000256" key="1">
    <source>
        <dbReference type="ARBA" id="ARBA00004123"/>
    </source>
</evidence>
<dbReference type="GO" id="GO:0008270">
    <property type="term" value="F:zinc ion binding"/>
    <property type="evidence" value="ECO:0007669"/>
    <property type="project" value="UniProtKB-KW"/>
</dbReference>
<keyword evidence="8" id="KW-0804">Transcription</keyword>
<keyword evidence="4 10" id="KW-0863">Zinc-finger</keyword>
<evidence type="ECO:0000256" key="10">
    <source>
        <dbReference type="PROSITE-ProRule" id="PRU00042"/>
    </source>
</evidence>
<reference evidence="12 13" key="1">
    <citation type="journal article" date="2013" name="Nat. Commun.">
        <title>Genome analysis reveals insights into physiology and longevity of the Brandt's bat Myotis brandtii.</title>
        <authorList>
            <person name="Seim I."/>
            <person name="Fang X."/>
            <person name="Xiong Z."/>
            <person name="Lobanov A.V."/>
            <person name="Huang Z."/>
            <person name="Ma S."/>
            <person name="Feng Y."/>
            <person name="Turanov A.A."/>
            <person name="Zhu Y."/>
            <person name="Lenz T.L."/>
            <person name="Gerashchenko M.V."/>
            <person name="Fan D."/>
            <person name="Hee Yim S."/>
            <person name="Yao X."/>
            <person name="Jordan D."/>
            <person name="Xiong Y."/>
            <person name="Ma Y."/>
            <person name="Lyapunov A.N."/>
            <person name="Chen G."/>
            <person name="Kulakova O.I."/>
            <person name="Sun Y."/>
            <person name="Lee S.G."/>
            <person name="Bronson R.T."/>
            <person name="Moskalev A.A."/>
            <person name="Sunyaev S.R."/>
            <person name="Zhang G."/>
            <person name="Krogh A."/>
            <person name="Wang J."/>
            <person name="Gladyshev V.N."/>
        </authorList>
    </citation>
    <scope>NUCLEOTIDE SEQUENCE [LARGE SCALE GENOMIC DNA]</scope>
</reference>
<name>S7QAS6_MYOBR</name>
<evidence type="ECO:0000256" key="4">
    <source>
        <dbReference type="ARBA" id="ARBA00022771"/>
    </source>
</evidence>
<protein>
    <submittedName>
        <fullName evidence="12">PR domain zinc finger protein 10</fullName>
    </submittedName>
</protein>
<feature type="domain" description="C2H2-type" evidence="11">
    <location>
        <begin position="23"/>
        <end position="50"/>
    </location>
</feature>
<evidence type="ECO:0000256" key="7">
    <source>
        <dbReference type="ARBA" id="ARBA00023125"/>
    </source>
</evidence>
<evidence type="ECO:0000256" key="3">
    <source>
        <dbReference type="ARBA" id="ARBA00022737"/>
    </source>
</evidence>
<dbReference type="Pfam" id="PF00096">
    <property type="entry name" value="zf-C2H2"/>
    <property type="match status" value="1"/>
</dbReference>
<dbReference type="FunFam" id="3.30.160.60:FF:000287">
    <property type="entry name" value="PR domain zinc finger protein 10"/>
    <property type="match status" value="1"/>
</dbReference>
<dbReference type="PROSITE" id="PS00028">
    <property type="entry name" value="ZINC_FINGER_C2H2_1"/>
    <property type="match status" value="3"/>
</dbReference>
<keyword evidence="5" id="KW-0862">Zinc</keyword>
<evidence type="ECO:0000259" key="11">
    <source>
        <dbReference type="PROSITE" id="PS50157"/>
    </source>
</evidence>
<comment type="subcellular location">
    <subcellularLocation>
        <location evidence="1">Nucleus</location>
    </subcellularLocation>
</comment>
<feature type="domain" description="C2H2-type" evidence="11">
    <location>
        <begin position="81"/>
        <end position="108"/>
    </location>
</feature>
<keyword evidence="3" id="KW-0677">Repeat</keyword>
<evidence type="ECO:0000313" key="13">
    <source>
        <dbReference type="Proteomes" id="UP000052978"/>
    </source>
</evidence>
<dbReference type="Pfam" id="PF12874">
    <property type="entry name" value="zf-met"/>
    <property type="match status" value="1"/>
</dbReference>
<dbReference type="GO" id="GO:0005634">
    <property type="term" value="C:nucleus"/>
    <property type="evidence" value="ECO:0007669"/>
    <property type="project" value="UniProtKB-SubCell"/>
</dbReference>
<dbReference type="eggNOG" id="KOG1721">
    <property type="taxonomic scope" value="Eukaryota"/>
</dbReference>
<dbReference type="GO" id="GO:0000978">
    <property type="term" value="F:RNA polymerase II cis-regulatory region sequence-specific DNA binding"/>
    <property type="evidence" value="ECO:0007669"/>
    <property type="project" value="TreeGrafter"/>
</dbReference>
<keyword evidence="7" id="KW-0238">DNA-binding</keyword>
<accession>S7QAS6</accession>
<dbReference type="InterPro" id="IPR036236">
    <property type="entry name" value="Znf_C2H2_sf"/>
</dbReference>
<dbReference type="GO" id="GO:0000981">
    <property type="term" value="F:DNA-binding transcription factor activity, RNA polymerase II-specific"/>
    <property type="evidence" value="ECO:0007669"/>
    <property type="project" value="TreeGrafter"/>
</dbReference>
<dbReference type="Gene3D" id="3.30.160.60">
    <property type="entry name" value="Classic Zinc Finger"/>
    <property type="match status" value="3"/>
</dbReference>